<dbReference type="InterPro" id="IPR014001">
    <property type="entry name" value="Helicase_ATP-bd"/>
</dbReference>
<dbReference type="Pfam" id="PF20470">
    <property type="entry name" value="HTH_61"/>
    <property type="match status" value="1"/>
</dbReference>
<dbReference type="SMART" id="SM00487">
    <property type="entry name" value="DEXDc"/>
    <property type="match status" value="1"/>
</dbReference>
<evidence type="ECO:0000259" key="14">
    <source>
        <dbReference type="PROSITE" id="PS51194"/>
    </source>
</evidence>
<dbReference type="InterPro" id="IPR001098">
    <property type="entry name" value="DNA-dir_DNA_pol_A_palm_dom"/>
</dbReference>
<dbReference type="Gene3D" id="1.10.3380.20">
    <property type="match status" value="1"/>
</dbReference>
<evidence type="ECO:0000256" key="9">
    <source>
        <dbReference type="ARBA" id="ARBA00023204"/>
    </source>
</evidence>
<dbReference type="SUPFAM" id="SSF52540">
    <property type="entry name" value="P-loop containing nucleoside triphosphate hydrolases"/>
    <property type="match status" value="1"/>
</dbReference>
<proteinExistence type="predicted"/>
<keyword evidence="9" id="KW-0234">DNA repair</keyword>
<evidence type="ECO:0000256" key="6">
    <source>
        <dbReference type="ARBA" id="ARBA00022763"/>
    </source>
</evidence>
<dbReference type="Gene3D" id="1.20.1060.10">
    <property type="entry name" value="Taq DNA Polymerase, Chain T, domain 4"/>
    <property type="match status" value="1"/>
</dbReference>
<dbReference type="GO" id="GO:0006261">
    <property type="term" value="P:DNA-templated DNA replication"/>
    <property type="evidence" value="ECO:0007669"/>
    <property type="project" value="InterPro"/>
</dbReference>
<keyword evidence="3" id="KW-0808">Transferase</keyword>
<dbReference type="InterPro" id="IPR001650">
    <property type="entry name" value="Helicase_C-like"/>
</dbReference>
<dbReference type="FunFam" id="3.40.50.300:FF:000813">
    <property type="entry name" value="helicase POLQ-like isoform X1"/>
    <property type="match status" value="1"/>
</dbReference>
<feature type="compositionally biased region" description="Low complexity" evidence="12">
    <location>
        <begin position="947"/>
        <end position="959"/>
    </location>
</feature>
<name>A0AA36M5G8_CYLNA</name>
<dbReference type="InterPro" id="IPR027417">
    <property type="entry name" value="P-loop_NTPase"/>
</dbReference>
<comment type="caution">
    <text evidence="15">The sequence shown here is derived from an EMBL/GenBank/DDBJ whole genome shotgun (WGS) entry which is preliminary data.</text>
</comment>
<accession>A0AA36M5G8</accession>
<feature type="compositionally biased region" description="Basic and acidic residues" evidence="12">
    <location>
        <begin position="790"/>
        <end position="813"/>
    </location>
</feature>
<dbReference type="Proteomes" id="UP001176961">
    <property type="component" value="Unassembled WGS sequence"/>
</dbReference>
<evidence type="ECO:0000256" key="8">
    <source>
        <dbReference type="ARBA" id="ARBA00022932"/>
    </source>
</evidence>
<dbReference type="Gene3D" id="3.40.50.300">
    <property type="entry name" value="P-loop containing nucleotide triphosphate hydrolases"/>
    <property type="match status" value="2"/>
</dbReference>
<keyword evidence="16" id="KW-1185">Reference proteome</keyword>
<dbReference type="Gene3D" id="3.30.70.370">
    <property type="match status" value="1"/>
</dbReference>
<dbReference type="InterPro" id="IPR048960">
    <property type="entry name" value="POLQ-like_helical"/>
</dbReference>
<keyword evidence="6" id="KW-0227">DNA damage</keyword>
<keyword evidence="5" id="KW-0547">Nucleotide-binding</keyword>
<dbReference type="CDD" id="cd18795">
    <property type="entry name" value="SF2_C_Ski2"/>
    <property type="match status" value="1"/>
</dbReference>
<feature type="compositionally biased region" description="Polar residues" evidence="12">
    <location>
        <begin position="983"/>
        <end position="994"/>
    </location>
</feature>
<dbReference type="EC" id="2.7.7.7" evidence="2"/>
<evidence type="ECO:0000256" key="3">
    <source>
        <dbReference type="ARBA" id="ARBA00022679"/>
    </source>
</evidence>
<evidence type="ECO:0000259" key="13">
    <source>
        <dbReference type="PROSITE" id="PS51192"/>
    </source>
</evidence>
<dbReference type="InterPro" id="IPR043502">
    <property type="entry name" value="DNA/RNA_pol_sf"/>
</dbReference>
<keyword evidence="8" id="KW-0239">DNA-directed DNA polymerase</keyword>
<dbReference type="InterPro" id="IPR019760">
    <property type="entry name" value="DNA-dir_DNA_pol_A_CS"/>
</dbReference>
<dbReference type="PANTHER" id="PTHR10133:SF62">
    <property type="entry name" value="DNA POLYMERASE THETA"/>
    <property type="match status" value="1"/>
</dbReference>
<feature type="region of interest" description="Disordered" evidence="12">
    <location>
        <begin position="947"/>
        <end position="1013"/>
    </location>
</feature>
<feature type="region of interest" description="Disordered" evidence="12">
    <location>
        <begin position="785"/>
        <end position="820"/>
    </location>
</feature>
<dbReference type="InterPro" id="IPR002298">
    <property type="entry name" value="DNA_polymerase_A"/>
</dbReference>
<dbReference type="GO" id="GO:0003887">
    <property type="term" value="F:DNA-directed DNA polymerase activity"/>
    <property type="evidence" value="ECO:0007669"/>
    <property type="project" value="UniProtKB-KW"/>
</dbReference>
<feature type="compositionally biased region" description="Basic and acidic residues" evidence="12">
    <location>
        <begin position="1000"/>
        <end position="1013"/>
    </location>
</feature>
<feature type="domain" description="Helicase C-terminal" evidence="14">
    <location>
        <begin position="251"/>
        <end position="447"/>
    </location>
</feature>
<dbReference type="InterPro" id="IPR011545">
    <property type="entry name" value="DEAD/DEAH_box_helicase_dom"/>
</dbReference>
<dbReference type="PRINTS" id="PR00868">
    <property type="entry name" value="DNAPOLI"/>
</dbReference>
<dbReference type="GO" id="GO:0003677">
    <property type="term" value="F:DNA binding"/>
    <property type="evidence" value="ECO:0007669"/>
    <property type="project" value="InterPro"/>
</dbReference>
<reference evidence="15" key="1">
    <citation type="submission" date="2023-07" db="EMBL/GenBank/DDBJ databases">
        <authorList>
            <consortium name="CYATHOMIX"/>
        </authorList>
    </citation>
    <scope>NUCLEOTIDE SEQUENCE</scope>
    <source>
        <strain evidence="15">N/A</strain>
    </source>
</reference>
<keyword evidence="4" id="KW-0548">Nucleotidyltransferase</keyword>
<evidence type="ECO:0000256" key="12">
    <source>
        <dbReference type="SAM" id="MobiDB-lite"/>
    </source>
</evidence>
<dbReference type="Pfam" id="PF00271">
    <property type="entry name" value="Helicase_C"/>
    <property type="match status" value="1"/>
</dbReference>
<evidence type="ECO:0000256" key="1">
    <source>
        <dbReference type="ARBA" id="ARBA00004123"/>
    </source>
</evidence>
<dbReference type="GO" id="GO:0097681">
    <property type="term" value="P:double-strand break repair via alternative nonhomologous end joining"/>
    <property type="evidence" value="ECO:0007669"/>
    <property type="project" value="TreeGrafter"/>
</dbReference>
<dbReference type="Pfam" id="PF21099">
    <property type="entry name" value="POLQ_helical"/>
    <property type="match status" value="1"/>
</dbReference>
<dbReference type="SUPFAM" id="SSF56672">
    <property type="entry name" value="DNA/RNA polymerases"/>
    <property type="match status" value="1"/>
</dbReference>
<dbReference type="PANTHER" id="PTHR10133">
    <property type="entry name" value="DNA POLYMERASE I"/>
    <property type="match status" value="1"/>
</dbReference>
<dbReference type="InterPro" id="IPR046931">
    <property type="entry name" value="HTH_61"/>
</dbReference>
<dbReference type="SMART" id="SM00482">
    <property type="entry name" value="POLAc"/>
    <property type="match status" value="1"/>
</dbReference>
<dbReference type="GO" id="GO:0005634">
    <property type="term" value="C:nucleus"/>
    <property type="evidence" value="ECO:0007669"/>
    <property type="project" value="UniProtKB-SubCell"/>
</dbReference>
<gene>
    <name evidence="15" type="ORF">CYNAS_LOCUS10816</name>
</gene>
<dbReference type="PROSITE" id="PS51192">
    <property type="entry name" value="HELICASE_ATP_BIND_1"/>
    <property type="match status" value="1"/>
</dbReference>
<keyword evidence="10" id="KW-0539">Nucleus</keyword>
<evidence type="ECO:0000256" key="2">
    <source>
        <dbReference type="ARBA" id="ARBA00012417"/>
    </source>
</evidence>
<evidence type="ECO:0000313" key="16">
    <source>
        <dbReference type="Proteomes" id="UP001176961"/>
    </source>
</evidence>
<keyword evidence="7" id="KW-0067">ATP-binding</keyword>
<comment type="subcellular location">
    <subcellularLocation>
        <location evidence="1">Nucleus</location>
    </subcellularLocation>
</comment>
<dbReference type="PROSITE" id="PS00447">
    <property type="entry name" value="DNA_POLYMERASE_A"/>
    <property type="match status" value="1"/>
</dbReference>
<dbReference type="Pfam" id="PF00270">
    <property type="entry name" value="DEAD"/>
    <property type="match status" value="1"/>
</dbReference>
<evidence type="ECO:0000256" key="10">
    <source>
        <dbReference type="ARBA" id="ARBA00023242"/>
    </source>
</evidence>
<organism evidence="15 16">
    <name type="scientific">Cylicocyclus nassatus</name>
    <name type="common">Nematode worm</name>
    <dbReference type="NCBI Taxonomy" id="53992"/>
    <lineage>
        <taxon>Eukaryota</taxon>
        <taxon>Metazoa</taxon>
        <taxon>Ecdysozoa</taxon>
        <taxon>Nematoda</taxon>
        <taxon>Chromadorea</taxon>
        <taxon>Rhabditida</taxon>
        <taxon>Rhabditina</taxon>
        <taxon>Rhabditomorpha</taxon>
        <taxon>Strongyloidea</taxon>
        <taxon>Strongylidae</taxon>
        <taxon>Cylicocyclus</taxon>
    </lineage>
</organism>
<dbReference type="Pfam" id="PF00476">
    <property type="entry name" value="DNA_pol_A"/>
    <property type="match status" value="1"/>
</dbReference>
<dbReference type="EMBL" id="CATQJL010000223">
    <property type="protein sequence ID" value="CAJ0598833.1"/>
    <property type="molecule type" value="Genomic_DNA"/>
</dbReference>
<evidence type="ECO:0000256" key="4">
    <source>
        <dbReference type="ARBA" id="ARBA00022695"/>
    </source>
</evidence>
<comment type="catalytic activity">
    <reaction evidence="11">
        <text>DNA(n) + a 2'-deoxyribonucleoside 5'-triphosphate = DNA(n+1) + diphosphate</text>
        <dbReference type="Rhea" id="RHEA:22508"/>
        <dbReference type="Rhea" id="RHEA-COMP:17339"/>
        <dbReference type="Rhea" id="RHEA-COMP:17340"/>
        <dbReference type="ChEBI" id="CHEBI:33019"/>
        <dbReference type="ChEBI" id="CHEBI:61560"/>
        <dbReference type="ChEBI" id="CHEBI:173112"/>
        <dbReference type="EC" id="2.7.7.7"/>
    </reaction>
</comment>
<evidence type="ECO:0000256" key="5">
    <source>
        <dbReference type="ARBA" id="ARBA00022741"/>
    </source>
</evidence>
<dbReference type="GO" id="GO:0005524">
    <property type="term" value="F:ATP binding"/>
    <property type="evidence" value="ECO:0007669"/>
    <property type="project" value="UniProtKB-KW"/>
</dbReference>
<protein>
    <recommendedName>
        <fullName evidence="2">DNA-directed DNA polymerase</fullName>
        <ecNumber evidence="2">2.7.7.7</ecNumber>
    </recommendedName>
</protein>
<evidence type="ECO:0000313" key="15">
    <source>
        <dbReference type="EMBL" id="CAJ0598833.1"/>
    </source>
</evidence>
<evidence type="ECO:0000256" key="7">
    <source>
        <dbReference type="ARBA" id="ARBA00022840"/>
    </source>
</evidence>
<dbReference type="SMART" id="SM00490">
    <property type="entry name" value="HELICc"/>
    <property type="match status" value="1"/>
</dbReference>
<sequence>MSDKGRAFPEWAPPEIVSAYSEKNITSLFDWQAEVLDFAETNDDNIVFCAPTSAGKSIVAELIALRAALSGKRVLFLLPYISVAKEKLRFLQRAWRRMDVQVAAFVGAQSAPSREWTAAVCTTEKANSLLNHAMLDGLMDEIGLIVIDELHMIFDPSRGVILESLCAKINLWNTRNRDRRIRMIGMSATLENLNAVGEWLKAKVFETHFRPVDLNERICCDGHISELSSGNVIRDVPNRFRVSEDPECVLGLAAEGIYLKKLVLVFSSSKADVEKIALDLAKILDGIYRSNHVIAGRVNRAGLQAVQADIQRSAGTLDPILAQTLPRGVAFHHAGLTSEERECIEEGFRSGVIMVLVATSTLSSGVNLPAGRVVIKAQIRGPAAISATTYKQMSGRAGRLGQVEIGESILAVKKSDLKETLRLIRLSSSMSERAKRDHTRLTLECVCDGLATRTNELGEISKSTLFEPLKSGEDIVCDLVKNRFLTVDEEISSQDSSVLAPTQLGRATLVSALPPDAALFVFADLQQATRAVAVDTELHMLYLVTPTNCSIWQGCDWNHLHSIFTQLEDGEKRVAKLVGANDRFLLSRLRGTSIKNSDRSYQLHLRFFSALALYDVVNEKPIDEVARRFRISRGTLQTLQQQSATYAAMVVAFCSRLGWTYLHDLLKGFAARLAFGVRRELTELVSIDGLDASRARVFHDNDITSFAQLSNCPTSRVAEILSLAVPFNSENTTDGLNEWLSGEPRMRLVEAAELLRERASVAVKEHLRSLGLNVDSLEQLSQIISNSPAAKKDEEPPESRGKDVEPPKKETRRSTKVRRSMSIIEVTPTKMPKKPTYRRSSLASAVPKRVALREIKKNVSTAVELNSTSNSSMLEEHSIDLFSESMEELTIDDSKPVRRKSAVIRDEFDETIDDLESSLSKVSVICEKENQPPPSASAVHLTLADSGYSEESCGSGEPSVLRDSKMPAVSLSQHPSHKRLRNSNKAANSPTSKSPAGKTRRIERPNHTNSSHEFEEFDVDDVCRTESAWNQFVKQSSSWSRVGAALAIKYRLVENVLLHGISFCTPDGTPKYIPLSDEYFPGNDAEEELCPSSTPSQSISLDERLSRVTSILHSCEVIFPDALSDCRMLWKSFKLKASEPISVSYVAFLAHLREGEQALPIRDIAAKYKWDIDINKMLRMNPRISSAVQSYLAPRLFDLLSPLAVQCSSEDSLSLEVRALQVVSTMCLDGFRFDEKMCRLLVKNVKERIESLEQECCDLAGRNFNLGSPSQVAEVLFTRLKLPHPGGPAKKQHMSTNKAVLEQMKSQHPIVEKILEHRHLSHAMSQIIPLQRFVSDDGFVRTHCEMHTATGRILTFEPNLQNIPKDVLIDDLSIRHLFVAQKGCILMSADYSQLELRVLAHLSEDPSLIKHLSSGRDFFKDLAAKWQVTRETVKTLCYGIIYGMGGRTMGQMTNKSVADANKLIQNFFKEFPKVRTYINNTKDKGVDDGYVTTYLGRRRVTNSAKGRQKDVARDDRQSMNYTVQGTASEVFKKALVRMDDTKMGSTHIVLTIHDEVIVECAKEDEEETVIWIRDCLENVFPDFKVPLPVKVRKGPNWGSLTPI</sequence>
<feature type="domain" description="Helicase ATP-binding" evidence="13">
    <location>
        <begin position="37"/>
        <end position="208"/>
    </location>
</feature>
<dbReference type="CDD" id="cd08638">
    <property type="entry name" value="DNA_pol_A_theta"/>
    <property type="match status" value="1"/>
</dbReference>
<dbReference type="PROSITE" id="PS51194">
    <property type="entry name" value="HELICASE_CTER"/>
    <property type="match status" value="1"/>
</dbReference>
<dbReference type="SUPFAM" id="SSF158702">
    <property type="entry name" value="Sec63 N-terminal domain-like"/>
    <property type="match status" value="1"/>
</dbReference>
<dbReference type="Gene3D" id="1.10.150.20">
    <property type="entry name" value="5' to 3' exonuclease, C-terminal subdomain"/>
    <property type="match status" value="1"/>
</dbReference>
<evidence type="ECO:0000256" key="11">
    <source>
        <dbReference type="ARBA" id="ARBA00049244"/>
    </source>
</evidence>